<reference evidence="2" key="1">
    <citation type="journal article" date="2019" name="Int. J. Syst. Evol. Microbiol.">
        <title>The Global Catalogue of Microorganisms (GCM) 10K type strain sequencing project: providing services to taxonomists for standard genome sequencing and annotation.</title>
        <authorList>
            <consortium name="The Broad Institute Genomics Platform"/>
            <consortium name="The Broad Institute Genome Sequencing Center for Infectious Disease"/>
            <person name="Wu L."/>
            <person name="Ma J."/>
        </authorList>
    </citation>
    <scope>NUCLEOTIDE SEQUENCE [LARGE SCALE GENOMIC DNA]</scope>
    <source>
        <strain evidence="2">CGMCC 4.7393</strain>
    </source>
</reference>
<proteinExistence type="predicted"/>
<dbReference type="RefSeq" id="WP_074988371.1">
    <property type="nucleotide sequence ID" value="NZ_JBHSYQ010000004.1"/>
</dbReference>
<sequence length="116" mass="13151">MAKIKLTIPNLDKAIKQLGKFRLEVIGGVVNELDRTALMIESDAKRNTPEDTGRLRSSIVRHEYGQFNRTVGTNVEYAVHVEFGTRHQNAQPFLFPAAEKNRQQFIANLKKILSTT</sequence>
<dbReference type="Pfam" id="PF04883">
    <property type="entry name" value="HK97-gp10_like"/>
    <property type="match status" value="1"/>
</dbReference>
<dbReference type="InterPro" id="IPR010064">
    <property type="entry name" value="HK97-gp10_tail"/>
</dbReference>
<dbReference type="NCBIfam" id="TIGR01725">
    <property type="entry name" value="phge_HK97_gp10"/>
    <property type="match status" value="1"/>
</dbReference>
<keyword evidence="2" id="KW-1185">Reference proteome</keyword>
<dbReference type="Proteomes" id="UP001596405">
    <property type="component" value="Unassembled WGS sequence"/>
</dbReference>
<comment type="caution">
    <text evidence="1">The sequence shown here is derived from an EMBL/GenBank/DDBJ whole genome shotgun (WGS) entry which is preliminary data.</text>
</comment>
<dbReference type="EMBL" id="JBHSYQ010000004">
    <property type="protein sequence ID" value="MFC6998070.1"/>
    <property type="molecule type" value="Genomic_DNA"/>
</dbReference>
<accession>A0ABW2DM16</accession>
<evidence type="ECO:0000313" key="2">
    <source>
        <dbReference type="Proteomes" id="UP001596405"/>
    </source>
</evidence>
<gene>
    <name evidence="1" type="ORF">ACFQHR_10570</name>
</gene>
<name>A0ABW2DM16_9BACT</name>
<organism evidence="1 2">
    <name type="scientific">Rufibacter roseus</name>
    <dbReference type="NCBI Taxonomy" id="1567108"/>
    <lineage>
        <taxon>Bacteria</taxon>
        <taxon>Pseudomonadati</taxon>
        <taxon>Bacteroidota</taxon>
        <taxon>Cytophagia</taxon>
        <taxon>Cytophagales</taxon>
        <taxon>Hymenobacteraceae</taxon>
        <taxon>Rufibacter</taxon>
    </lineage>
</organism>
<evidence type="ECO:0000313" key="1">
    <source>
        <dbReference type="EMBL" id="MFC6998070.1"/>
    </source>
</evidence>
<protein>
    <submittedName>
        <fullName evidence="1">HK97-gp10 family putative phage morphogenesis protein</fullName>
    </submittedName>
</protein>